<keyword evidence="3" id="KW-1185">Reference proteome</keyword>
<name>I8J1U5_9BACL</name>
<evidence type="ECO:0008006" key="4">
    <source>
        <dbReference type="Google" id="ProtNLM"/>
    </source>
</evidence>
<dbReference type="PATRIC" id="fig|1196324.3.peg.1588"/>
<dbReference type="InterPro" id="IPR018680">
    <property type="entry name" value="DUF2164"/>
</dbReference>
<keyword evidence="1" id="KW-0175">Coiled coil</keyword>
<feature type="coiled-coil region" evidence="1">
    <location>
        <begin position="51"/>
        <end position="78"/>
    </location>
</feature>
<dbReference type="AlphaFoldDB" id="I8J1U5"/>
<dbReference type="STRING" id="1196324.A374_07749"/>
<dbReference type="RefSeq" id="WP_007201643.1">
    <property type="nucleotide sequence ID" value="NZ_AKKV01000024.1"/>
</dbReference>
<proteinExistence type="predicted"/>
<sequence>MLMNWKQAEKQEAIRSIQQFFYDERGEEIGVIAAEAMLDFVGTALGPYYYNEGLKDARRMVNDRLQSIEDDLYALERK</sequence>
<dbReference type="OrthoDB" id="573733at2"/>
<reference evidence="2 3" key="1">
    <citation type="journal article" date="2012" name="J. Bacteriol.">
        <title>Genome of Bacillus macauensis ZFHKF-1, a Long-Chain-Forming Bacterium.</title>
        <authorList>
            <person name="Cai L."/>
            <person name="Zhang T."/>
        </authorList>
    </citation>
    <scope>NUCLEOTIDE SEQUENCE [LARGE SCALE GENOMIC DNA]</scope>
    <source>
        <strain evidence="2 3">ZFHKF-1</strain>
    </source>
</reference>
<evidence type="ECO:0000313" key="3">
    <source>
        <dbReference type="Proteomes" id="UP000004080"/>
    </source>
</evidence>
<evidence type="ECO:0000313" key="2">
    <source>
        <dbReference type="EMBL" id="EIT85711.1"/>
    </source>
</evidence>
<dbReference type="EMBL" id="AKKV01000024">
    <property type="protein sequence ID" value="EIT85711.1"/>
    <property type="molecule type" value="Genomic_DNA"/>
</dbReference>
<organism evidence="2 3">
    <name type="scientific">Fictibacillus macauensis ZFHKF-1</name>
    <dbReference type="NCBI Taxonomy" id="1196324"/>
    <lineage>
        <taxon>Bacteria</taxon>
        <taxon>Bacillati</taxon>
        <taxon>Bacillota</taxon>
        <taxon>Bacilli</taxon>
        <taxon>Bacillales</taxon>
        <taxon>Fictibacillaceae</taxon>
        <taxon>Fictibacillus</taxon>
    </lineage>
</organism>
<protein>
    <recommendedName>
        <fullName evidence="4">DUF2164 domain-containing protein</fullName>
    </recommendedName>
</protein>
<dbReference type="Proteomes" id="UP000004080">
    <property type="component" value="Unassembled WGS sequence"/>
</dbReference>
<dbReference type="Pfam" id="PF09932">
    <property type="entry name" value="DUF2164"/>
    <property type="match status" value="1"/>
</dbReference>
<comment type="caution">
    <text evidence="2">The sequence shown here is derived from an EMBL/GenBank/DDBJ whole genome shotgun (WGS) entry which is preliminary data.</text>
</comment>
<gene>
    <name evidence="2" type="ORF">A374_07749</name>
</gene>
<accession>I8J1U5</accession>
<evidence type="ECO:0000256" key="1">
    <source>
        <dbReference type="SAM" id="Coils"/>
    </source>
</evidence>
<dbReference type="eggNOG" id="COG5460">
    <property type="taxonomic scope" value="Bacteria"/>
</dbReference>